<protein>
    <submittedName>
        <fullName evidence="2">Gliding motility-associated C-terminal domain-containing protein</fullName>
    </submittedName>
</protein>
<gene>
    <name evidence="2" type="ORF">SAMN05421741_11441</name>
</gene>
<dbReference type="NCBIfam" id="TIGR04131">
    <property type="entry name" value="Bac_Flav_CTERM"/>
    <property type="match status" value="1"/>
</dbReference>
<feature type="signal peptide" evidence="1">
    <location>
        <begin position="1"/>
        <end position="18"/>
    </location>
</feature>
<evidence type="ECO:0000313" key="2">
    <source>
        <dbReference type="EMBL" id="SFN93298.1"/>
    </source>
</evidence>
<dbReference type="AlphaFoldDB" id="A0A1I5D224"/>
<accession>A0A1I5D224</accession>
<dbReference type="Proteomes" id="UP000199036">
    <property type="component" value="Unassembled WGS sequence"/>
</dbReference>
<evidence type="ECO:0000256" key="1">
    <source>
        <dbReference type="SAM" id="SignalP"/>
    </source>
</evidence>
<dbReference type="Pfam" id="PF13585">
    <property type="entry name" value="CHU_C"/>
    <property type="match status" value="1"/>
</dbReference>
<dbReference type="STRING" id="913024.SAMN05421741_11441"/>
<name>A0A1I5D224_9FLAO</name>
<proteinExistence type="predicted"/>
<keyword evidence="1" id="KW-0732">Signal</keyword>
<keyword evidence="3" id="KW-1185">Reference proteome</keyword>
<dbReference type="EMBL" id="FOVI01000014">
    <property type="protein sequence ID" value="SFN93298.1"/>
    <property type="molecule type" value="Genomic_DNA"/>
</dbReference>
<organism evidence="2 3">
    <name type="scientific">Paenimyroides ummariense</name>
    <dbReference type="NCBI Taxonomy" id="913024"/>
    <lineage>
        <taxon>Bacteria</taxon>
        <taxon>Pseudomonadati</taxon>
        <taxon>Bacteroidota</taxon>
        <taxon>Flavobacteriia</taxon>
        <taxon>Flavobacteriales</taxon>
        <taxon>Flavobacteriaceae</taxon>
        <taxon>Paenimyroides</taxon>
    </lineage>
</organism>
<dbReference type="OrthoDB" id="1140688at2"/>
<dbReference type="RefSeq" id="WP_091523803.1">
    <property type="nucleotide sequence ID" value="NZ_FOVI01000014.1"/>
</dbReference>
<dbReference type="InterPro" id="IPR013783">
    <property type="entry name" value="Ig-like_fold"/>
</dbReference>
<sequence length="688" mass="76581">MIKILRLLIFFSCFFAFSQPVKLFKQYTGQYDFFIIGNTMNTAPNGTGAPCTILTQSSAVLNLNANANIQAAFLYWSGSGTLAQADLNVQLNGTPITAQRTFTTIGPTGLEFFGAFADVTTFVKATGNVNYTLSDLDLTNVIPPYCPTGSNYAGWSIVVVYEDVALPNRVISVYEGFQIVDHTGQSATITLNGLNVTNVTNAKVGFLAWEGDDNLAVAEELRINGNIISNPPLNPANNVFNSTNTYTNATNLWNMDIDYFNVGSLISLGDTSMTVEIKTGQDLIIVNNILVALSSLFADATINIDKIKVECNSREIKVDYTVFNTNKATNPLIKNVPIAFYANEVLVGTSTTKNDIPINDFETGTITLTIPESFGDNFTITASVDDDGNRNSTVVEIDETNNTDSENVTLIYGPEVDEPTDIIVCDEDEKGFVIFDLTSKQFEASTSNNVIITFHESKDEAEKGARAVNNFDRYELKSHSSKTIWIRVEDKITGCANTTSFKITAQMKPFTELKEPLMICNFKSNPLAANLSLAYILLKRIFPYVDEMQLSFYETEADAENEINEITNINSYQPPRFPYIIYIKAKGTKLWCDNIIQLQLNDCVVPKGISPNGDGMNDGFNIEIFNPIEVKIFNRYGMEVYQHGEGYTDQWKGQDKNNRELPSGTYFYHFRTLFDTYLGYVYLIKEVK</sequence>
<dbReference type="InterPro" id="IPR026341">
    <property type="entry name" value="T9SS_type_B"/>
</dbReference>
<feature type="chain" id="PRO_5011762434" evidence="1">
    <location>
        <begin position="19"/>
        <end position="688"/>
    </location>
</feature>
<dbReference type="Gene3D" id="2.60.40.10">
    <property type="entry name" value="Immunoglobulins"/>
    <property type="match status" value="1"/>
</dbReference>
<evidence type="ECO:0000313" key="3">
    <source>
        <dbReference type="Proteomes" id="UP000199036"/>
    </source>
</evidence>
<reference evidence="3" key="1">
    <citation type="submission" date="2016-10" db="EMBL/GenBank/DDBJ databases">
        <authorList>
            <person name="Varghese N."/>
            <person name="Submissions S."/>
        </authorList>
    </citation>
    <scope>NUCLEOTIDE SEQUENCE [LARGE SCALE GENOMIC DNA]</scope>
    <source>
        <strain evidence="3">DS-12</strain>
    </source>
</reference>